<dbReference type="GO" id="GO:0004252">
    <property type="term" value="F:serine-type endopeptidase activity"/>
    <property type="evidence" value="ECO:0007669"/>
    <property type="project" value="InterPro"/>
</dbReference>
<dbReference type="GO" id="GO:0006508">
    <property type="term" value="P:proteolysis"/>
    <property type="evidence" value="ECO:0007669"/>
    <property type="project" value="UniProtKB-KW"/>
</dbReference>
<dbReference type="SUPFAM" id="SSF50494">
    <property type="entry name" value="Trypsin-like serine proteases"/>
    <property type="match status" value="1"/>
</dbReference>
<evidence type="ECO:0000256" key="5">
    <source>
        <dbReference type="SAM" id="SignalP"/>
    </source>
</evidence>
<feature type="chain" id="PRO_5032267857" description="Peptidase S1 domain-containing protein" evidence="5">
    <location>
        <begin position="21"/>
        <end position="335"/>
    </location>
</feature>
<feature type="transmembrane region" description="Helical" evidence="4">
    <location>
        <begin position="313"/>
        <end position="334"/>
    </location>
</feature>
<comment type="caution">
    <text evidence="7">The sequence shown here is derived from an EMBL/GenBank/DDBJ whole genome shotgun (WGS) entry which is preliminary data.</text>
</comment>
<name>A0A819TE65_9BILA</name>
<dbReference type="PANTHER" id="PTHR24252:SF7">
    <property type="entry name" value="HYALIN"/>
    <property type="match status" value="1"/>
</dbReference>
<dbReference type="FunFam" id="2.40.10.10:FF:000002">
    <property type="entry name" value="Transmembrane protease serine"/>
    <property type="match status" value="1"/>
</dbReference>
<proteinExistence type="inferred from homology"/>
<dbReference type="InterPro" id="IPR009003">
    <property type="entry name" value="Peptidase_S1_PA"/>
</dbReference>
<keyword evidence="4" id="KW-0812">Transmembrane</keyword>
<dbReference type="Pfam" id="PF00089">
    <property type="entry name" value="Trypsin"/>
    <property type="match status" value="1"/>
</dbReference>
<feature type="signal peptide" evidence="5">
    <location>
        <begin position="1"/>
        <end position="20"/>
    </location>
</feature>
<evidence type="ECO:0000256" key="4">
    <source>
        <dbReference type="SAM" id="Phobius"/>
    </source>
</evidence>
<feature type="domain" description="Peptidase S1" evidence="6">
    <location>
        <begin position="44"/>
        <end position="281"/>
    </location>
</feature>
<keyword evidence="4" id="KW-1133">Transmembrane helix</keyword>
<organism evidence="7 8">
    <name type="scientific">Rotaria sordida</name>
    <dbReference type="NCBI Taxonomy" id="392033"/>
    <lineage>
        <taxon>Eukaryota</taxon>
        <taxon>Metazoa</taxon>
        <taxon>Spiralia</taxon>
        <taxon>Gnathifera</taxon>
        <taxon>Rotifera</taxon>
        <taxon>Eurotatoria</taxon>
        <taxon>Bdelloidea</taxon>
        <taxon>Philodinida</taxon>
        <taxon>Philodinidae</taxon>
        <taxon>Rotaria</taxon>
    </lineage>
</organism>
<evidence type="ECO:0000256" key="1">
    <source>
        <dbReference type="ARBA" id="ARBA00023157"/>
    </source>
</evidence>
<dbReference type="EMBL" id="CAJOAX010010241">
    <property type="protein sequence ID" value="CAF4071511.1"/>
    <property type="molecule type" value="Genomic_DNA"/>
</dbReference>
<keyword evidence="3" id="KW-0378">Hydrolase</keyword>
<keyword evidence="5" id="KW-0732">Signal</keyword>
<dbReference type="PRINTS" id="PR00722">
    <property type="entry name" value="CHYMOTRYPSIN"/>
</dbReference>
<dbReference type="SMART" id="SM00020">
    <property type="entry name" value="Tryp_SPc"/>
    <property type="match status" value="1"/>
</dbReference>
<dbReference type="InterPro" id="IPR001314">
    <property type="entry name" value="Peptidase_S1A"/>
</dbReference>
<dbReference type="PROSITE" id="PS00134">
    <property type="entry name" value="TRYPSIN_HIS"/>
    <property type="match status" value="1"/>
</dbReference>
<keyword evidence="1" id="KW-1015">Disulfide bond</keyword>
<evidence type="ECO:0000313" key="7">
    <source>
        <dbReference type="EMBL" id="CAF4071511.1"/>
    </source>
</evidence>
<evidence type="ECO:0000313" key="8">
    <source>
        <dbReference type="Proteomes" id="UP000663823"/>
    </source>
</evidence>
<reference evidence="7" key="1">
    <citation type="submission" date="2021-02" db="EMBL/GenBank/DDBJ databases">
        <authorList>
            <person name="Nowell W R."/>
        </authorList>
    </citation>
    <scope>NUCLEOTIDE SEQUENCE</scope>
</reference>
<dbReference type="AlphaFoldDB" id="A0A819TE65"/>
<accession>A0A819TE65</accession>
<dbReference type="InterPro" id="IPR001254">
    <property type="entry name" value="Trypsin_dom"/>
</dbReference>
<comment type="similarity">
    <text evidence="2">Belongs to the peptidase S1 family. CLIP subfamily.</text>
</comment>
<keyword evidence="3" id="KW-0645">Protease</keyword>
<gene>
    <name evidence="7" type="ORF">OTI717_LOCUS32695</name>
</gene>
<dbReference type="CDD" id="cd00190">
    <property type="entry name" value="Tryp_SPc"/>
    <property type="match status" value="1"/>
</dbReference>
<dbReference type="InterPro" id="IPR043504">
    <property type="entry name" value="Peptidase_S1_PA_chymotrypsin"/>
</dbReference>
<keyword evidence="4" id="KW-0472">Membrane</keyword>
<dbReference type="PROSITE" id="PS50240">
    <property type="entry name" value="TRYPSIN_DOM"/>
    <property type="match status" value="1"/>
</dbReference>
<dbReference type="PROSITE" id="PS00135">
    <property type="entry name" value="TRYPSIN_SER"/>
    <property type="match status" value="1"/>
</dbReference>
<dbReference type="Proteomes" id="UP000663823">
    <property type="component" value="Unassembled WGS sequence"/>
</dbReference>
<evidence type="ECO:0000259" key="6">
    <source>
        <dbReference type="PROSITE" id="PS50240"/>
    </source>
</evidence>
<keyword evidence="3" id="KW-0720">Serine protease</keyword>
<sequence>MNKILLYIYIVLFYINLIYSATYRCDPSISCGCSSLSTIVTSRIVGGEAAPNHAWGWIVSLQKSGQHICGASLLTPEYAVTAAHCVDEVMNNISVLSILAGTNDLYNSSITTIQRRSIINVTMHPDYDKLNILNDIAIIKFSPLITSSNSKLAFICLPKQDEDPFKTNSSLVAIGWGYLLEATRIVSNTLQQVTVQAFSSTSFECQQAAILDSSTQFCAGIRAGGKDTCQGDSGGPLMAFLNKCWILAGITSNGEGCARAGYPGIYTKVSAFISFINSNVDFPVTEIRRVTLPPSIIEHNDNRSNIIKNNGNMINKSIMIMIHCFSFLTCFLFFY</sequence>
<dbReference type="InterPro" id="IPR018114">
    <property type="entry name" value="TRYPSIN_HIS"/>
</dbReference>
<protein>
    <recommendedName>
        <fullName evidence="6">Peptidase S1 domain-containing protein</fullName>
    </recommendedName>
</protein>
<dbReference type="Gene3D" id="2.40.10.10">
    <property type="entry name" value="Trypsin-like serine proteases"/>
    <property type="match status" value="1"/>
</dbReference>
<dbReference type="FunFam" id="2.40.10.10:FF:000068">
    <property type="entry name" value="transmembrane protease serine 2"/>
    <property type="match status" value="1"/>
</dbReference>
<dbReference type="InterPro" id="IPR033116">
    <property type="entry name" value="TRYPSIN_SER"/>
</dbReference>
<dbReference type="PANTHER" id="PTHR24252">
    <property type="entry name" value="ACROSIN-RELATED"/>
    <property type="match status" value="1"/>
</dbReference>
<evidence type="ECO:0000256" key="2">
    <source>
        <dbReference type="ARBA" id="ARBA00024195"/>
    </source>
</evidence>
<evidence type="ECO:0000256" key="3">
    <source>
        <dbReference type="RuleBase" id="RU363034"/>
    </source>
</evidence>